<organism evidence="2 3">
    <name type="scientific">Sphingomonas naphthae</name>
    <dbReference type="NCBI Taxonomy" id="1813468"/>
    <lineage>
        <taxon>Bacteria</taxon>
        <taxon>Pseudomonadati</taxon>
        <taxon>Pseudomonadota</taxon>
        <taxon>Alphaproteobacteria</taxon>
        <taxon>Sphingomonadales</taxon>
        <taxon>Sphingomonadaceae</taxon>
        <taxon>Sphingomonas</taxon>
    </lineage>
</organism>
<proteinExistence type="predicted"/>
<evidence type="ECO:0000313" key="3">
    <source>
        <dbReference type="Proteomes" id="UP001220395"/>
    </source>
</evidence>
<keyword evidence="1" id="KW-1133">Transmembrane helix</keyword>
<keyword evidence="1" id="KW-0812">Transmembrane</keyword>
<dbReference type="EMBL" id="CP117411">
    <property type="protein sequence ID" value="WCT72035.1"/>
    <property type="molecule type" value="Genomic_DNA"/>
</dbReference>
<name>A0ABY7TFV4_9SPHN</name>
<evidence type="ECO:0000313" key="2">
    <source>
        <dbReference type="EMBL" id="WCT72035.1"/>
    </source>
</evidence>
<gene>
    <name evidence="2" type="ORF">PQ455_10285</name>
</gene>
<accession>A0ABY7TFV4</accession>
<keyword evidence="1" id="KW-0472">Membrane</keyword>
<keyword evidence="3" id="KW-1185">Reference proteome</keyword>
<reference evidence="2 3" key="1">
    <citation type="submission" date="2023-02" db="EMBL/GenBank/DDBJ databases">
        <title>Genome sequence of Sphingomonas naphthae.</title>
        <authorList>
            <person name="Kim S."/>
            <person name="Heo J."/>
            <person name="Kwon S.-W."/>
        </authorList>
    </citation>
    <scope>NUCLEOTIDE SEQUENCE [LARGE SCALE GENOMIC DNA]</scope>
    <source>
        <strain evidence="2 3">KACC 18716</strain>
    </source>
</reference>
<evidence type="ECO:0008006" key="4">
    <source>
        <dbReference type="Google" id="ProtNLM"/>
    </source>
</evidence>
<evidence type="ECO:0000256" key="1">
    <source>
        <dbReference type="SAM" id="Phobius"/>
    </source>
</evidence>
<protein>
    <recommendedName>
        <fullName evidence="4">DUF4345 domain-containing protein</fullName>
    </recommendedName>
</protein>
<dbReference type="RefSeq" id="WP_273685983.1">
    <property type="nucleotide sequence ID" value="NZ_CP117411.1"/>
</dbReference>
<sequence length="143" mass="14614">MVRPISIMLGCALIVLSAAMSLFGGWARYAALSEMAEMSGAGENAGAMASIQAIFVGSALIAGLFLSGMAALIWYARSTAARLALTVVLAIGLVWTYVLSATGPTGLGTLQSAVDVAALILLWLPASSAFLAGRTPPPTTLQR</sequence>
<dbReference type="Proteomes" id="UP001220395">
    <property type="component" value="Chromosome"/>
</dbReference>
<feature type="transmembrane region" description="Helical" evidence="1">
    <location>
        <begin position="49"/>
        <end position="76"/>
    </location>
</feature>
<feature type="transmembrane region" description="Helical" evidence="1">
    <location>
        <begin position="7"/>
        <end position="29"/>
    </location>
</feature>
<feature type="transmembrane region" description="Helical" evidence="1">
    <location>
        <begin position="83"/>
        <end position="100"/>
    </location>
</feature>
<feature type="transmembrane region" description="Helical" evidence="1">
    <location>
        <begin position="112"/>
        <end position="133"/>
    </location>
</feature>